<sequence length="728" mass="78463">MLRLLCSCYSHCFPYSLIPFLKSTKRNDHQKRSVPSLESPGDIAKGGFKNEESGELHPASIVLVQQQSPPTPQLDSHNNNNLAKASSDAAINKSGKKGSKFASSRNSRYSNRRISENGPASIQDYEPNLSDSGQICPNKVVDSLKFPGFLAKFNKDPKSKKMATRHASLSSVSSDKSQQQDAVLRELASSFSRNLRTCTPPAPPSNGFTNAQTPSVPSPPVIIRIDSVDDTPSSLDSGHIESRCAVAGLKQKETNATAQNVHTRKKSTPGESTNGMTDIKRHSIDANIYNHRRTSRVDTLTYNCDASPFDPHNATSLGIGEKRDSTVSVPTPTYGTIRIAFQYSNQKKLLILTVLESELDLTPTAVRTSADGSKEVNVQVRLALLSDKVVKFRTKFRPVNDAIFNETFVFSLLPEELAESVVRLRVYQWRLRSNVLLGEAFLKACLVDPQNGASSNHLLNLRAPIENAMSLFPQLLNRGSAAPNAASAVPANGTPASTASPARAVPSSFSTLPTGLNSLGCGSGCGTPISTPTTATAMSASRRSSTVDDCGRFATLPQSDGTPEMLVSLCYVVDQSQLVVVVEKATGFDCSSSTLANYLANIGSTLGSPLANGVNKAPDTFVRVAAVSQAGVELGKHKSETVKASINPVYNHTAVFHIARNDLEISNVLIQIFSYCGILRRKVMLGWICVGGENASSPDAQQHWQDMIQGMGTTVDKWHHLLPPSPRT</sequence>
<feature type="region of interest" description="Disordered" evidence="1">
    <location>
        <begin position="31"/>
        <end position="51"/>
    </location>
</feature>
<dbReference type="EMBL" id="JAKKPZ010000005">
    <property type="protein sequence ID" value="KAI1720494.1"/>
    <property type="molecule type" value="Genomic_DNA"/>
</dbReference>
<feature type="region of interest" description="Disordered" evidence="1">
    <location>
        <begin position="86"/>
        <end position="130"/>
    </location>
</feature>
<dbReference type="PANTHER" id="PTHR46129:SF2">
    <property type="entry name" value="SYNAPTOTAGMIN 14, ISOFORM D"/>
    <property type="match status" value="1"/>
</dbReference>
<evidence type="ECO:0000313" key="3">
    <source>
        <dbReference type="EMBL" id="KAI1720494.1"/>
    </source>
</evidence>
<dbReference type="InterPro" id="IPR035892">
    <property type="entry name" value="C2_domain_sf"/>
</dbReference>
<feature type="compositionally biased region" description="Low complexity" evidence="1">
    <location>
        <begin position="484"/>
        <end position="493"/>
    </location>
</feature>
<feature type="region of interest" description="Disordered" evidence="1">
    <location>
        <begin position="198"/>
        <end position="220"/>
    </location>
</feature>
<dbReference type="InterPro" id="IPR043541">
    <property type="entry name" value="SYT14/14L/16"/>
</dbReference>
<feature type="compositionally biased region" description="Low complexity" evidence="1">
    <location>
        <begin position="168"/>
        <end position="180"/>
    </location>
</feature>
<proteinExistence type="predicted"/>
<accession>A0AAD4N8E1</accession>
<protein>
    <submittedName>
        <fullName evidence="3">Synaptotagmin-16</fullName>
    </submittedName>
</protein>
<gene>
    <name evidence="3" type="ORF">DdX_04726</name>
</gene>
<organism evidence="3 4">
    <name type="scientific">Ditylenchus destructor</name>
    <dbReference type="NCBI Taxonomy" id="166010"/>
    <lineage>
        <taxon>Eukaryota</taxon>
        <taxon>Metazoa</taxon>
        <taxon>Ecdysozoa</taxon>
        <taxon>Nematoda</taxon>
        <taxon>Chromadorea</taxon>
        <taxon>Rhabditida</taxon>
        <taxon>Tylenchina</taxon>
        <taxon>Tylenchomorpha</taxon>
        <taxon>Sphaerularioidea</taxon>
        <taxon>Anguinidae</taxon>
        <taxon>Anguininae</taxon>
        <taxon>Ditylenchus</taxon>
    </lineage>
</organism>
<comment type="caution">
    <text evidence="3">The sequence shown here is derived from an EMBL/GenBank/DDBJ whole genome shotgun (WGS) entry which is preliminary data.</text>
</comment>
<dbReference type="PROSITE" id="PS50004">
    <property type="entry name" value="C2"/>
    <property type="match status" value="2"/>
</dbReference>
<dbReference type="AlphaFoldDB" id="A0AAD4N8E1"/>
<dbReference type="PANTHER" id="PTHR46129">
    <property type="entry name" value="SYNAPTOTAGMIN 14, ISOFORM D"/>
    <property type="match status" value="1"/>
</dbReference>
<dbReference type="SUPFAM" id="SSF49562">
    <property type="entry name" value="C2 domain (Calcium/lipid-binding domain, CaLB)"/>
    <property type="match status" value="2"/>
</dbReference>
<dbReference type="CDD" id="cd00276">
    <property type="entry name" value="C2B_Synaptotagmin"/>
    <property type="match status" value="1"/>
</dbReference>
<keyword evidence="4" id="KW-1185">Reference proteome</keyword>
<name>A0AAD4N8E1_9BILA</name>
<dbReference type="Proteomes" id="UP001201812">
    <property type="component" value="Unassembled WGS sequence"/>
</dbReference>
<dbReference type="GO" id="GO:0005543">
    <property type="term" value="F:phospholipid binding"/>
    <property type="evidence" value="ECO:0007669"/>
    <property type="project" value="TreeGrafter"/>
</dbReference>
<evidence type="ECO:0000313" key="4">
    <source>
        <dbReference type="Proteomes" id="UP001201812"/>
    </source>
</evidence>
<dbReference type="Gene3D" id="2.60.40.150">
    <property type="entry name" value="C2 domain"/>
    <property type="match status" value="2"/>
</dbReference>
<feature type="region of interest" description="Disordered" evidence="1">
    <location>
        <begin position="254"/>
        <end position="277"/>
    </location>
</feature>
<dbReference type="SMART" id="SM00239">
    <property type="entry name" value="C2"/>
    <property type="match status" value="2"/>
</dbReference>
<feature type="compositionally biased region" description="Low complexity" evidence="1">
    <location>
        <begin position="100"/>
        <end position="109"/>
    </location>
</feature>
<feature type="domain" description="C2" evidence="2">
    <location>
        <begin position="333"/>
        <end position="459"/>
    </location>
</feature>
<feature type="region of interest" description="Disordered" evidence="1">
    <location>
        <begin position="484"/>
        <end position="504"/>
    </location>
</feature>
<feature type="region of interest" description="Disordered" evidence="1">
    <location>
        <begin position="156"/>
        <end position="180"/>
    </location>
</feature>
<dbReference type="Pfam" id="PF00168">
    <property type="entry name" value="C2"/>
    <property type="match status" value="2"/>
</dbReference>
<feature type="domain" description="C2" evidence="2">
    <location>
        <begin position="559"/>
        <end position="719"/>
    </location>
</feature>
<evidence type="ECO:0000256" key="1">
    <source>
        <dbReference type="SAM" id="MobiDB-lite"/>
    </source>
</evidence>
<reference evidence="3" key="1">
    <citation type="submission" date="2022-01" db="EMBL/GenBank/DDBJ databases">
        <title>Genome Sequence Resource for Two Populations of Ditylenchus destructor, the Migratory Endoparasitic Phytonematode.</title>
        <authorList>
            <person name="Zhang H."/>
            <person name="Lin R."/>
            <person name="Xie B."/>
        </authorList>
    </citation>
    <scope>NUCLEOTIDE SEQUENCE</scope>
    <source>
        <strain evidence="3">BazhouSP</strain>
    </source>
</reference>
<dbReference type="InterPro" id="IPR000008">
    <property type="entry name" value="C2_dom"/>
</dbReference>
<evidence type="ECO:0000259" key="2">
    <source>
        <dbReference type="PROSITE" id="PS50004"/>
    </source>
</evidence>